<evidence type="ECO:0000256" key="4">
    <source>
        <dbReference type="ARBA" id="ARBA00022737"/>
    </source>
</evidence>
<dbReference type="InterPro" id="IPR006256">
    <property type="entry name" value="AcTrfase_Pyrv_DH_cplx"/>
</dbReference>
<gene>
    <name evidence="13" type="primary">aceF</name>
    <name evidence="13" type="ORF">EY643_14310</name>
</gene>
<dbReference type="EC" id="2.3.1.12" evidence="9"/>
<dbReference type="InterPro" id="IPR001078">
    <property type="entry name" value="2-oxoacid_DH_actylTfrase"/>
</dbReference>
<dbReference type="InterPro" id="IPR003016">
    <property type="entry name" value="2-oxoA_DH_lipoyl-BS"/>
</dbReference>
<feature type="compositionally biased region" description="Low complexity" evidence="10">
    <location>
        <begin position="99"/>
        <end position="115"/>
    </location>
</feature>
<dbReference type="NCBIfam" id="TIGR01348">
    <property type="entry name" value="PDHac_trf_long"/>
    <property type="match status" value="1"/>
</dbReference>
<feature type="region of interest" description="Disordered" evidence="10">
    <location>
        <begin position="218"/>
        <end position="244"/>
    </location>
</feature>
<evidence type="ECO:0000256" key="1">
    <source>
        <dbReference type="ARBA" id="ARBA00007317"/>
    </source>
</evidence>
<dbReference type="SUPFAM" id="SSF51230">
    <property type="entry name" value="Single hybrid motif"/>
    <property type="match status" value="2"/>
</dbReference>
<dbReference type="PANTHER" id="PTHR43178">
    <property type="entry name" value="DIHYDROLIPOAMIDE ACETYLTRANSFERASE COMPONENT OF PYRUVATE DEHYDROGENASE COMPLEX"/>
    <property type="match status" value="1"/>
</dbReference>
<dbReference type="Gene3D" id="4.10.320.10">
    <property type="entry name" value="E3-binding domain"/>
    <property type="match status" value="1"/>
</dbReference>
<proteinExistence type="inferred from homology"/>
<evidence type="ECO:0000256" key="8">
    <source>
        <dbReference type="ARBA" id="ARBA00048370"/>
    </source>
</evidence>
<dbReference type="InterPro" id="IPR004167">
    <property type="entry name" value="PSBD"/>
</dbReference>
<dbReference type="GO" id="GO:0006086">
    <property type="term" value="P:pyruvate decarboxylation to acetyl-CoA"/>
    <property type="evidence" value="ECO:0007669"/>
    <property type="project" value="UniProtKB-UniRule"/>
</dbReference>
<reference evidence="13 14" key="1">
    <citation type="submission" date="2019-02" db="EMBL/GenBank/DDBJ databases">
        <authorList>
            <person name="Li S.-H."/>
        </authorList>
    </citation>
    <scope>NUCLEOTIDE SEQUENCE [LARGE SCALE GENOMIC DNA]</scope>
    <source>
        <strain evidence="13 14">IMCC14385</strain>
    </source>
</reference>
<keyword evidence="5 9" id="KW-0450">Lipoyl</keyword>
<keyword evidence="3 9" id="KW-0808">Transferase</keyword>
<evidence type="ECO:0000256" key="3">
    <source>
        <dbReference type="ARBA" id="ARBA00022679"/>
    </source>
</evidence>
<comment type="subunit">
    <text evidence="2 9">Forms a 24-polypeptide structural core with octahedral symmetry.</text>
</comment>
<dbReference type="InterPro" id="IPR036625">
    <property type="entry name" value="E3-bd_dom_sf"/>
</dbReference>
<keyword evidence="14" id="KW-1185">Reference proteome</keyword>
<dbReference type="Pfam" id="PF00198">
    <property type="entry name" value="2-oxoacid_dh"/>
    <property type="match status" value="1"/>
</dbReference>
<dbReference type="InterPro" id="IPR011053">
    <property type="entry name" value="Single_hybrid_motif"/>
</dbReference>
<dbReference type="PROSITE" id="PS50968">
    <property type="entry name" value="BIOTINYL_LIPOYL"/>
    <property type="match status" value="2"/>
</dbReference>
<comment type="cofactor">
    <cofactor evidence="9">
        <name>(R)-lipoate</name>
        <dbReference type="ChEBI" id="CHEBI:83088"/>
    </cofactor>
    <text evidence="9">Binds 2 lipoyl cofactors covalently.</text>
</comment>
<evidence type="ECO:0000256" key="6">
    <source>
        <dbReference type="ARBA" id="ARBA00023315"/>
    </source>
</evidence>
<evidence type="ECO:0000259" key="12">
    <source>
        <dbReference type="PROSITE" id="PS51826"/>
    </source>
</evidence>
<evidence type="ECO:0000313" key="14">
    <source>
        <dbReference type="Proteomes" id="UP000326287"/>
    </source>
</evidence>
<dbReference type="GO" id="GO:0031405">
    <property type="term" value="F:lipoic acid binding"/>
    <property type="evidence" value="ECO:0007669"/>
    <property type="project" value="TreeGrafter"/>
</dbReference>
<feature type="region of interest" description="Disordered" evidence="10">
    <location>
        <begin position="83"/>
        <end position="115"/>
    </location>
</feature>
<dbReference type="Gene3D" id="3.30.559.10">
    <property type="entry name" value="Chloramphenicol acetyltransferase-like domain"/>
    <property type="match status" value="1"/>
</dbReference>
<dbReference type="CDD" id="cd06849">
    <property type="entry name" value="lipoyl_domain"/>
    <property type="match status" value="2"/>
</dbReference>
<dbReference type="PROSITE" id="PS00189">
    <property type="entry name" value="LIPOYL"/>
    <property type="match status" value="2"/>
</dbReference>
<feature type="domain" description="Lipoyl-binding" evidence="11">
    <location>
        <begin position="3"/>
        <end position="77"/>
    </location>
</feature>
<name>A0A5P9NLJ3_9GAMM</name>
<protein>
    <recommendedName>
        <fullName evidence="9">Acetyltransferase component of pyruvate dehydrogenase complex</fullName>
        <ecNumber evidence="9">2.3.1.12</ecNumber>
    </recommendedName>
</protein>
<evidence type="ECO:0000313" key="13">
    <source>
        <dbReference type="EMBL" id="QFU76733.1"/>
    </source>
</evidence>
<dbReference type="PROSITE" id="PS51826">
    <property type="entry name" value="PSBD"/>
    <property type="match status" value="1"/>
</dbReference>
<dbReference type="AlphaFoldDB" id="A0A5P9NLJ3"/>
<dbReference type="InterPro" id="IPR000089">
    <property type="entry name" value="Biotin_lipoyl"/>
</dbReference>
<dbReference type="Pfam" id="PF00364">
    <property type="entry name" value="Biotin_lipoyl"/>
    <property type="match status" value="2"/>
</dbReference>
<evidence type="ECO:0000256" key="9">
    <source>
        <dbReference type="RuleBase" id="RU361137"/>
    </source>
</evidence>
<dbReference type="PANTHER" id="PTHR43178:SF2">
    <property type="entry name" value="DIHYDROLIPOYLLYSINE-RESIDUE ACETYLTRANSFERASE COMPONENT OF PYRUVATE DEHYDROGENASE COMPLEX"/>
    <property type="match status" value="1"/>
</dbReference>
<dbReference type="KEGG" id="halc:EY643_14310"/>
<accession>A0A5P9NLJ3</accession>
<dbReference type="GO" id="GO:0045254">
    <property type="term" value="C:pyruvate dehydrogenase complex"/>
    <property type="evidence" value="ECO:0007669"/>
    <property type="project" value="UniProtKB-UniRule"/>
</dbReference>
<evidence type="ECO:0000256" key="5">
    <source>
        <dbReference type="ARBA" id="ARBA00022823"/>
    </source>
</evidence>
<dbReference type="OrthoDB" id="9805770at2"/>
<keyword evidence="4" id="KW-0677">Repeat</keyword>
<keyword evidence="6 9" id="KW-0012">Acyltransferase</keyword>
<dbReference type="GO" id="GO:0004742">
    <property type="term" value="F:dihydrolipoyllysine-residue acetyltransferase activity"/>
    <property type="evidence" value="ECO:0007669"/>
    <property type="project" value="UniProtKB-UniRule"/>
</dbReference>
<organism evidence="13 14">
    <name type="scientific">Halioglobus maricola</name>
    <dbReference type="NCBI Taxonomy" id="2601894"/>
    <lineage>
        <taxon>Bacteria</taxon>
        <taxon>Pseudomonadati</taxon>
        <taxon>Pseudomonadota</taxon>
        <taxon>Gammaproteobacteria</taxon>
        <taxon>Cellvibrionales</taxon>
        <taxon>Halieaceae</taxon>
        <taxon>Halioglobus</taxon>
    </lineage>
</organism>
<dbReference type="SUPFAM" id="SSF52777">
    <property type="entry name" value="CoA-dependent acyltransferases"/>
    <property type="match status" value="1"/>
</dbReference>
<evidence type="ECO:0000256" key="10">
    <source>
        <dbReference type="SAM" id="MobiDB-lite"/>
    </source>
</evidence>
<dbReference type="Gene3D" id="2.40.50.100">
    <property type="match status" value="2"/>
</dbReference>
<dbReference type="InterPro" id="IPR050743">
    <property type="entry name" value="2-oxoacid_DH_E2_comp"/>
</dbReference>
<feature type="domain" description="Peripheral subunit-binding (PSBD)" evidence="12">
    <location>
        <begin position="249"/>
        <end position="286"/>
    </location>
</feature>
<sequence length="545" mass="56448">MAKQEVTVPDIGGAEGAEVIELLVAVGDEVEVDQGLCVVESDKASMEIPSSVAGTVVELLVAEGQELAEGALVAIIEAAGDAPAAAPAEETPEAPPASSPAAETEPVSQPEPAPVAAAAAPEIVAVPDIGTDDAVELIEIPVSVGDTVAEGDSLVVLESDKASMEVPAPFAGEVLEIRVSEGDQVKQGDELLVLQGSAASAPVPAAVSEPAPAPVASQPVAAAASPAPAPGKPTPLTQSEPASAGAGVYAGPAVRKLAREFGVPLAEVTGTGPRGRLLKEDLHAFVQQRIKSPAAAASTGAGIPVIPEMDFSQFGDVEVTQRSKMDKVTANNMQRSWLNVPHVTQYDDADITDLEAFRGSMKAEAERRGVKLTPMPFLLKACAVALRDNPKFCSSIADGGESLVYKKYIHIGMAVDTPAGLVVPVIRDVDKKSIWELAEEVIEVAGKARDRKLRPVDMQGGCFTISSLGGIGGTGFTPIVNAPEVGILGVSRADMKPVWNGAEFEPRKMLPLCLSYDHRVINGGDGGRFMTQLVSLLGDIRQIIM</sequence>
<comment type="similarity">
    <text evidence="1 9">Belongs to the 2-oxoacid dehydrogenase family.</text>
</comment>
<feature type="domain" description="Lipoyl-binding" evidence="11">
    <location>
        <begin position="121"/>
        <end position="195"/>
    </location>
</feature>
<dbReference type="Proteomes" id="UP000326287">
    <property type="component" value="Chromosome"/>
</dbReference>
<comment type="function">
    <text evidence="7">The pyruvate dehydrogenase complex catalyzes the overall conversion of pyruvate to acetyl-CoA and CO(2). It contains multiple copies of three enzymatic components: pyruvate dehydrogenase (E1), dihydrolipoamide acetyltransferase (E2) and lipoamide dehydrogenase (E3).</text>
</comment>
<dbReference type="RefSeq" id="WP_153239875.1">
    <property type="nucleotide sequence ID" value="NZ_CP036422.1"/>
</dbReference>
<dbReference type="InterPro" id="IPR023213">
    <property type="entry name" value="CAT-like_dom_sf"/>
</dbReference>
<evidence type="ECO:0000256" key="7">
    <source>
        <dbReference type="ARBA" id="ARBA00025211"/>
    </source>
</evidence>
<dbReference type="Pfam" id="PF02817">
    <property type="entry name" value="E3_binding"/>
    <property type="match status" value="1"/>
</dbReference>
<dbReference type="SUPFAM" id="SSF47005">
    <property type="entry name" value="Peripheral subunit-binding domain of 2-oxo acid dehydrogenase complex"/>
    <property type="match status" value="1"/>
</dbReference>
<evidence type="ECO:0000259" key="11">
    <source>
        <dbReference type="PROSITE" id="PS50968"/>
    </source>
</evidence>
<dbReference type="FunFam" id="3.30.559.10:FF:000004">
    <property type="entry name" value="Acetyltransferase component of pyruvate dehydrogenase complex"/>
    <property type="match status" value="1"/>
</dbReference>
<dbReference type="EMBL" id="CP036422">
    <property type="protein sequence ID" value="QFU76733.1"/>
    <property type="molecule type" value="Genomic_DNA"/>
</dbReference>
<comment type="catalytic activity">
    <reaction evidence="8 9">
        <text>N(6)-[(R)-dihydrolipoyl]-L-lysyl-[protein] + acetyl-CoA = N(6)-[(R)-S(8)-acetyldihydrolipoyl]-L-lysyl-[protein] + CoA</text>
        <dbReference type="Rhea" id="RHEA:17017"/>
        <dbReference type="Rhea" id="RHEA-COMP:10475"/>
        <dbReference type="Rhea" id="RHEA-COMP:10478"/>
        <dbReference type="ChEBI" id="CHEBI:57287"/>
        <dbReference type="ChEBI" id="CHEBI:57288"/>
        <dbReference type="ChEBI" id="CHEBI:83100"/>
        <dbReference type="ChEBI" id="CHEBI:83111"/>
        <dbReference type="EC" id="2.3.1.12"/>
    </reaction>
</comment>
<dbReference type="GO" id="GO:0005737">
    <property type="term" value="C:cytoplasm"/>
    <property type="evidence" value="ECO:0007669"/>
    <property type="project" value="TreeGrafter"/>
</dbReference>
<evidence type="ECO:0000256" key="2">
    <source>
        <dbReference type="ARBA" id="ARBA00011484"/>
    </source>
</evidence>